<evidence type="ECO:0000256" key="2">
    <source>
        <dbReference type="PROSITE-ProRule" id="PRU00176"/>
    </source>
</evidence>
<name>A0A0A9WXH6_LYGHE</name>
<evidence type="ECO:0000256" key="3">
    <source>
        <dbReference type="SAM" id="MobiDB-lite"/>
    </source>
</evidence>
<reference evidence="5" key="2">
    <citation type="submission" date="2014-07" db="EMBL/GenBank/DDBJ databases">
        <authorList>
            <person name="Hull J."/>
        </authorList>
    </citation>
    <scope>NUCLEOTIDE SEQUENCE</scope>
</reference>
<evidence type="ECO:0000313" key="6">
    <source>
        <dbReference type="EMBL" id="JAG12477.1"/>
    </source>
</evidence>
<keyword evidence="1 2" id="KW-0694">RNA-binding</keyword>
<dbReference type="GO" id="GO:0003723">
    <property type="term" value="F:RNA binding"/>
    <property type="evidence" value="ECO:0007669"/>
    <property type="project" value="UniProtKB-UniRule"/>
</dbReference>
<dbReference type="GO" id="GO:1990904">
    <property type="term" value="C:ribonucleoprotein complex"/>
    <property type="evidence" value="ECO:0007669"/>
    <property type="project" value="UniProtKB-KW"/>
</dbReference>
<dbReference type="AlphaFoldDB" id="A0A0A9WXH6"/>
<dbReference type="InterPro" id="IPR000504">
    <property type="entry name" value="RRM_dom"/>
</dbReference>
<evidence type="ECO:0000259" key="4">
    <source>
        <dbReference type="PROSITE" id="PS50102"/>
    </source>
</evidence>
<reference evidence="7" key="3">
    <citation type="journal article" date="2016" name="Gigascience">
        <title>De novo construction of an expanded transcriptome assembly for the western tarnished plant bug, Lygus hesperus.</title>
        <authorList>
            <person name="Tassone E.E."/>
            <person name="Geib S.M."/>
            <person name="Hall B."/>
            <person name="Fabrick J.A."/>
            <person name="Brent C.S."/>
            <person name="Hull J.J."/>
        </authorList>
    </citation>
    <scope>NUCLEOTIDE SEQUENCE</scope>
</reference>
<dbReference type="Pfam" id="PF00076">
    <property type="entry name" value="RRM_1"/>
    <property type="match status" value="1"/>
</dbReference>
<dbReference type="FunFam" id="3.30.70.330:FF:000029">
    <property type="entry name" value="U2 small nuclear ribonucleoprotein B"/>
    <property type="match status" value="1"/>
</dbReference>
<dbReference type="Pfam" id="PF13893">
    <property type="entry name" value="RRM_5"/>
    <property type="match status" value="1"/>
</dbReference>
<keyword evidence="5" id="KW-0687">Ribonucleoprotein</keyword>
<evidence type="ECO:0000313" key="7">
    <source>
        <dbReference type="EMBL" id="JAQ06966.1"/>
    </source>
</evidence>
<dbReference type="InterPro" id="IPR012677">
    <property type="entry name" value="Nucleotide-bd_a/b_plait_sf"/>
</dbReference>
<feature type="compositionally biased region" description="Basic and acidic residues" evidence="3">
    <location>
        <begin position="60"/>
        <end position="75"/>
    </location>
</feature>
<feature type="domain" description="RRM" evidence="4">
    <location>
        <begin position="88"/>
        <end position="160"/>
    </location>
</feature>
<evidence type="ECO:0000313" key="5">
    <source>
        <dbReference type="EMBL" id="JAG12474.1"/>
    </source>
</evidence>
<feature type="region of interest" description="Disordered" evidence="3">
    <location>
        <begin position="43"/>
        <end position="88"/>
    </location>
</feature>
<dbReference type="EMBL" id="GDHC01011663">
    <property type="protein sequence ID" value="JAQ06966.1"/>
    <property type="molecule type" value="Transcribed_RNA"/>
</dbReference>
<protein>
    <submittedName>
        <fullName evidence="5">U1 small nuclear ribonucleoprotein A</fullName>
    </submittedName>
</protein>
<dbReference type="SUPFAM" id="SSF54928">
    <property type="entry name" value="RNA-binding domain, RBD"/>
    <property type="match status" value="1"/>
</dbReference>
<accession>A0A0A9WXH6</accession>
<reference evidence="5" key="1">
    <citation type="journal article" date="2014" name="PLoS ONE">
        <title>Transcriptome-Based Identification of ABC Transporters in the Western Tarnished Plant Bug Lygus hesperus.</title>
        <authorList>
            <person name="Hull J.J."/>
            <person name="Chaney K."/>
            <person name="Geib S.M."/>
            <person name="Fabrick J.A."/>
            <person name="Brent C.S."/>
            <person name="Walsh D."/>
            <person name="Lavine L.C."/>
        </authorList>
    </citation>
    <scope>NUCLEOTIDE SEQUENCE</scope>
</reference>
<dbReference type="EMBL" id="GBHO01031127">
    <property type="protein sequence ID" value="JAG12477.1"/>
    <property type="molecule type" value="Transcribed_RNA"/>
</dbReference>
<dbReference type="Gene3D" id="3.30.70.330">
    <property type="match status" value="1"/>
</dbReference>
<dbReference type="PANTHER" id="PTHR10501">
    <property type="entry name" value="U1 SMALL NUCLEAR RIBONUCLEOPROTEIN A/U2 SMALL NUCLEAR RIBONUCLEOPROTEIN B"/>
    <property type="match status" value="1"/>
</dbReference>
<dbReference type="PROSITE" id="PS50102">
    <property type="entry name" value="RRM"/>
    <property type="match status" value="1"/>
</dbReference>
<organism evidence="5">
    <name type="scientific">Lygus hesperus</name>
    <name type="common">Western plant bug</name>
    <dbReference type="NCBI Taxonomy" id="30085"/>
    <lineage>
        <taxon>Eukaryota</taxon>
        <taxon>Metazoa</taxon>
        <taxon>Ecdysozoa</taxon>
        <taxon>Arthropoda</taxon>
        <taxon>Hexapoda</taxon>
        <taxon>Insecta</taxon>
        <taxon>Pterygota</taxon>
        <taxon>Neoptera</taxon>
        <taxon>Paraneoptera</taxon>
        <taxon>Hemiptera</taxon>
        <taxon>Heteroptera</taxon>
        <taxon>Panheteroptera</taxon>
        <taxon>Cimicomorpha</taxon>
        <taxon>Miridae</taxon>
        <taxon>Mirini</taxon>
        <taxon>Lygus</taxon>
    </lineage>
</organism>
<dbReference type="EMBL" id="GBHO01031130">
    <property type="protein sequence ID" value="JAG12474.1"/>
    <property type="molecule type" value="Transcribed_RNA"/>
</dbReference>
<gene>
    <name evidence="5" type="primary">U1A_1</name>
    <name evidence="7" type="synonym">U1A</name>
    <name evidence="6" type="synonym">U1A_5</name>
    <name evidence="6" type="ORF">CM83_26186</name>
    <name evidence="5" type="ORF">CM83_26203</name>
    <name evidence="7" type="ORF">g.24324</name>
</gene>
<evidence type="ECO:0000256" key="1">
    <source>
        <dbReference type="ARBA" id="ARBA00022884"/>
    </source>
</evidence>
<dbReference type="InterPro" id="IPR035979">
    <property type="entry name" value="RBD_domain_sf"/>
</dbReference>
<dbReference type="SMART" id="SM00360">
    <property type="entry name" value="RRM"/>
    <property type="match status" value="1"/>
</dbReference>
<proteinExistence type="predicted"/>
<sequence length="160" mass="17369">MESAAKAVNSMNNVTFFGKSLKVFFSKNKSHIIAKADGTYVPPTKATSLKRPADNDNISEDLHPAKQARVEKSDSGTEESAGESTPSKTLLVCNLPEKVTILMVSNLFDQTSGYKSARMHDTISNSAFVEFEDISSATEAMKTFQNMSVSGTTLSIEYAK</sequence>